<dbReference type="Gene3D" id="1.10.3720.10">
    <property type="entry name" value="MetI-like"/>
    <property type="match status" value="1"/>
</dbReference>
<keyword evidence="2 7" id="KW-0813">Transport</keyword>
<feature type="transmembrane region" description="Helical" evidence="7">
    <location>
        <begin position="92"/>
        <end position="121"/>
    </location>
</feature>
<keyword evidence="11" id="KW-1185">Reference proteome</keyword>
<dbReference type="AlphaFoldDB" id="A0A939MKR2"/>
<dbReference type="GO" id="GO:0005886">
    <property type="term" value="C:plasma membrane"/>
    <property type="evidence" value="ECO:0007669"/>
    <property type="project" value="UniProtKB-SubCell"/>
</dbReference>
<evidence type="ECO:0000313" key="10">
    <source>
        <dbReference type="EMBL" id="MBO1902386.1"/>
    </source>
</evidence>
<evidence type="ECO:0000256" key="2">
    <source>
        <dbReference type="ARBA" id="ARBA00022448"/>
    </source>
</evidence>
<dbReference type="InterPro" id="IPR000515">
    <property type="entry name" value="MetI-like"/>
</dbReference>
<dbReference type="EMBL" id="JAGDYM010000011">
    <property type="protein sequence ID" value="MBO1902386.1"/>
    <property type="molecule type" value="Genomic_DNA"/>
</dbReference>
<evidence type="ECO:0000256" key="8">
    <source>
        <dbReference type="SAM" id="MobiDB-lite"/>
    </source>
</evidence>
<sequence>MSAVSASADPATGGDGSRGGRRRSGPARALLRDPSAIVCLSVLGLFAVAAVLGVTLWSDRAFATSIADSYLPPSPSHPMGTDAEGRDLLARVLYGSAISLGASLSITVIAGAVGSALGLIAGLARGATDTLILRALDSLLAFPTIVLAICVSIGLGAGIGSAIVGIALSCVPYYGRLIRSDVVRITAQPFVESALALGSTRRHVVLRHVLPHTVPTLLVQSASVLGAGAVMLAGLSFLGLGASLPTPEWGAMITAGIGVSLTGQWWVVLFPGLALVVFAASAHLLSERIRALSSVGGRA</sequence>
<feature type="transmembrane region" description="Helical" evidence="7">
    <location>
        <begin position="217"/>
        <end position="244"/>
    </location>
</feature>
<evidence type="ECO:0000256" key="3">
    <source>
        <dbReference type="ARBA" id="ARBA00022475"/>
    </source>
</evidence>
<evidence type="ECO:0000256" key="4">
    <source>
        <dbReference type="ARBA" id="ARBA00022692"/>
    </source>
</evidence>
<accession>A0A939MKR2</accession>
<dbReference type="PROSITE" id="PS50928">
    <property type="entry name" value="ABC_TM1"/>
    <property type="match status" value="1"/>
</dbReference>
<evidence type="ECO:0000259" key="9">
    <source>
        <dbReference type="PROSITE" id="PS50928"/>
    </source>
</evidence>
<proteinExistence type="inferred from homology"/>
<dbReference type="RefSeq" id="WP_208098148.1">
    <property type="nucleotide sequence ID" value="NZ_JAGDYM010000011.1"/>
</dbReference>
<evidence type="ECO:0000256" key="7">
    <source>
        <dbReference type="RuleBase" id="RU363032"/>
    </source>
</evidence>
<dbReference type="Pfam" id="PF00528">
    <property type="entry name" value="BPD_transp_1"/>
    <property type="match status" value="1"/>
</dbReference>
<feature type="transmembrane region" description="Helical" evidence="7">
    <location>
        <begin position="264"/>
        <end position="285"/>
    </location>
</feature>
<dbReference type="PANTHER" id="PTHR43386">
    <property type="entry name" value="OLIGOPEPTIDE TRANSPORT SYSTEM PERMEASE PROTEIN APPC"/>
    <property type="match status" value="1"/>
</dbReference>
<comment type="subcellular location">
    <subcellularLocation>
        <location evidence="1 7">Cell membrane</location>
        <topology evidence="1 7">Multi-pass membrane protein</topology>
    </subcellularLocation>
</comment>
<gene>
    <name evidence="10" type="ORF">J4H92_10550</name>
</gene>
<keyword evidence="5 7" id="KW-1133">Transmembrane helix</keyword>
<feature type="transmembrane region" description="Helical" evidence="7">
    <location>
        <begin position="141"/>
        <end position="174"/>
    </location>
</feature>
<evidence type="ECO:0000256" key="1">
    <source>
        <dbReference type="ARBA" id="ARBA00004651"/>
    </source>
</evidence>
<dbReference type="CDD" id="cd06261">
    <property type="entry name" value="TM_PBP2"/>
    <property type="match status" value="1"/>
</dbReference>
<keyword evidence="3" id="KW-1003">Cell membrane</keyword>
<reference evidence="10" key="1">
    <citation type="submission" date="2021-03" db="EMBL/GenBank/DDBJ databases">
        <title>Leucobacter chromiisoli sp. nov., isolated from chromium-containing soil of chemical plant.</title>
        <authorList>
            <person name="Xu Z."/>
        </authorList>
    </citation>
    <scope>NUCLEOTIDE SEQUENCE</scope>
    <source>
        <strain evidence="10">S27</strain>
    </source>
</reference>
<evidence type="ECO:0000256" key="6">
    <source>
        <dbReference type="ARBA" id="ARBA00023136"/>
    </source>
</evidence>
<dbReference type="PANTHER" id="PTHR43386:SF25">
    <property type="entry name" value="PEPTIDE ABC TRANSPORTER PERMEASE PROTEIN"/>
    <property type="match status" value="1"/>
</dbReference>
<feature type="region of interest" description="Disordered" evidence="8">
    <location>
        <begin position="1"/>
        <end position="26"/>
    </location>
</feature>
<dbReference type="InterPro" id="IPR050366">
    <property type="entry name" value="BP-dependent_transpt_permease"/>
</dbReference>
<name>A0A939MKR2_9MICO</name>
<dbReference type="SUPFAM" id="SSF161098">
    <property type="entry name" value="MetI-like"/>
    <property type="match status" value="1"/>
</dbReference>
<evidence type="ECO:0000256" key="5">
    <source>
        <dbReference type="ARBA" id="ARBA00022989"/>
    </source>
</evidence>
<dbReference type="InterPro" id="IPR035906">
    <property type="entry name" value="MetI-like_sf"/>
</dbReference>
<dbReference type="GO" id="GO:0055085">
    <property type="term" value="P:transmembrane transport"/>
    <property type="evidence" value="ECO:0007669"/>
    <property type="project" value="InterPro"/>
</dbReference>
<comment type="similarity">
    <text evidence="7">Belongs to the binding-protein-dependent transport system permease family.</text>
</comment>
<dbReference type="Proteomes" id="UP000664382">
    <property type="component" value="Unassembled WGS sequence"/>
</dbReference>
<feature type="transmembrane region" description="Helical" evidence="7">
    <location>
        <begin position="35"/>
        <end position="57"/>
    </location>
</feature>
<comment type="caution">
    <text evidence="10">The sequence shown here is derived from an EMBL/GenBank/DDBJ whole genome shotgun (WGS) entry which is preliminary data.</text>
</comment>
<keyword evidence="6 7" id="KW-0472">Membrane</keyword>
<evidence type="ECO:0000313" key="11">
    <source>
        <dbReference type="Proteomes" id="UP000664382"/>
    </source>
</evidence>
<feature type="domain" description="ABC transmembrane type-1" evidence="9">
    <location>
        <begin position="100"/>
        <end position="286"/>
    </location>
</feature>
<protein>
    <submittedName>
        <fullName evidence="10">ABC transporter permease</fullName>
    </submittedName>
</protein>
<organism evidence="10 11">
    <name type="scientific">Leucobacter weissii</name>
    <dbReference type="NCBI Taxonomy" id="1983706"/>
    <lineage>
        <taxon>Bacteria</taxon>
        <taxon>Bacillati</taxon>
        <taxon>Actinomycetota</taxon>
        <taxon>Actinomycetes</taxon>
        <taxon>Micrococcales</taxon>
        <taxon>Microbacteriaceae</taxon>
        <taxon>Leucobacter</taxon>
    </lineage>
</organism>
<keyword evidence="4 7" id="KW-0812">Transmembrane</keyword>